<protein>
    <submittedName>
        <fullName evidence="2">CHAT domain-containing protein</fullName>
    </submittedName>
</protein>
<evidence type="ECO:0000259" key="1">
    <source>
        <dbReference type="Pfam" id="PF12770"/>
    </source>
</evidence>
<feature type="domain" description="CHAT" evidence="1">
    <location>
        <begin position="44"/>
        <end position="209"/>
    </location>
</feature>
<accession>A0A951UQL6</accession>
<proteinExistence type="predicted"/>
<dbReference type="InterPro" id="IPR024983">
    <property type="entry name" value="CHAT_dom"/>
</dbReference>
<reference evidence="2" key="1">
    <citation type="submission" date="2021-05" db="EMBL/GenBank/DDBJ databases">
        <authorList>
            <person name="Pietrasiak N."/>
            <person name="Ward R."/>
            <person name="Stajich J.E."/>
            <person name="Kurbessoian T."/>
        </authorList>
    </citation>
    <scope>NUCLEOTIDE SEQUENCE</scope>
    <source>
        <strain evidence="2">UHER 2000/2452</strain>
    </source>
</reference>
<dbReference type="AlphaFoldDB" id="A0A951UQL6"/>
<dbReference type="EMBL" id="JAHHHD010000056">
    <property type="protein sequence ID" value="MBW4662089.1"/>
    <property type="molecule type" value="Genomic_DNA"/>
</dbReference>
<sequence>MTNSQQGSKFNINIGKISGGEIQVGDRTYYGHQISPKSENAAPTSSPDPKRTILVVAASPVNQAKLRLDREVREIDEGLRLAKHREKFDLQQRWAVRPNDLRRALLEIQPQIVHFCGHGEGEAGLLLEDELGKAKLVSTEAIAGLFQLFAERGLECVVLNACYSKVQAEAIAQHINYVVGMSDAIADKAAISFAVGFYDALGAGWSYTDAYSLGCNAIALEGIAQNLLPVLKQKT</sequence>
<name>A0A951UQL6_9CYAN</name>
<reference evidence="2" key="2">
    <citation type="journal article" date="2022" name="Microbiol. Resour. Announc.">
        <title>Metagenome Sequencing to Explore Phylogenomics of Terrestrial Cyanobacteria.</title>
        <authorList>
            <person name="Ward R.D."/>
            <person name="Stajich J.E."/>
            <person name="Johansen J.R."/>
            <person name="Huntemann M."/>
            <person name="Clum A."/>
            <person name="Foster B."/>
            <person name="Foster B."/>
            <person name="Roux S."/>
            <person name="Palaniappan K."/>
            <person name="Varghese N."/>
            <person name="Mukherjee S."/>
            <person name="Reddy T.B.K."/>
            <person name="Daum C."/>
            <person name="Copeland A."/>
            <person name="Chen I.A."/>
            <person name="Ivanova N.N."/>
            <person name="Kyrpides N.C."/>
            <person name="Shapiro N."/>
            <person name="Eloe-Fadrosh E.A."/>
            <person name="Pietrasiak N."/>
        </authorList>
    </citation>
    <scope>NUCLEOTIDE SEQUENCE</scope>
    <source>
        <strain evidence="2">UHER 2000/2452</strain>
    </source>
</reference>
<organism evidence="2 3">
    <name type="scientific">Drouetiella hepatica Uher 2000/2452</name>
    <dbReference type="NCBI Taxonomy" id="904376"/>
    <lineage>
        <taxon>Bacteria</taxon>
        <taxon>Bacillati</taxon>
        <taxon>Cyanobacteriota</taxon>
        <taxon>Cyanophyceae</taxon>
        <taxon>Oculatellales</taxon>
        <taxon>Oculatellaceae</taxon>
        <taxon>Drouetiella</taxon>
    </lineage>
</organism>
<gene>
    <name evidence="2" type="ORF">KME15_25825</name>
</gene>
<evidence type="ECO:0000313" key="2">
    <source>
        <dbReference type="EMBL" id="MBW4662089.1"/>
    </source>
</evidence>
<comment type="caution">
    <text evidence="2">The sequence shown here is derived from an EMBL/GenBank/DDBJ whole genome shotgun (WGS) entry which is preliminary data.</text>
</comment>
<dbReference type="Pfam" id="PF12770">
    <property type="entry name" value="CHAT"/>
    <property type="match status" value="1"/>
</dbReference>
<dbReference type="Proteomes" id="UP000757435">
    <property type="component" value="Unassembled WGS sequence"/>
</dbReference>
<evidence type="ECO:0000313" key="3">
    <source>
        <dbReference type="Proteomes" id="UP000757435"/>
    </source>
</evidence>